<gene>
    <name evidence="1" type="ORF">CLF_112636</name>
</gene>
<dbReference type="PROSITE" id="PS51257">
    <property type="entry name" value="PROKAR_LIPOPROTEIN"/>
    <property type="match status" value="1"/>
</dbReference>
<name>G7YWP9_CLOSI</name>
<dbReference type="EMBL" id="DF144704">
    <property type="protein sequence ID" value="GAA57379.1"/>
    <property type="molecule type" value="Genomic_DNA"/>
</dbReference>
<organism evidence="1 2">
    <name type="scientific">Clonorchis sinensis</name>
    <name type="common">Chinese liver fluke</name>
    <dbReference type="NCBI Taxonomy" id="79923"/>
    <lineage>
        <taxon>Eukaryota</taxon>
        <taxon>Metazoa</taxon>
        <taxon>Spiralia</taxon>
        <taxon>Lophotrochozoa</taxon>
        <taxon>Platyhelminthes</taxon>
        <taxon>Trematoda</taxon>
        <taxon>Digenea</taxon>
        <taxon>Opisthorchiida</taxon>
        <taxon>Opisthorchiata</taxon>
        <taxon>Opisthorchiidae</taxon>
        <taxon>Clonorchis</taxon>
    </lineage>
</organism>
<feature type="non-terminal residue" evidence="1">
    <location>
        <position position="81"/>
    </location>
</feature>
<sequence>MTQLSWKYTAPLRRILSCYVLLVSLSCVGDTKDVSSSRKKAPVILIKDIVSSGLGAVYFDLLTGNYTHLIELPALKSIYVV</sequence>
<protein>
    <submittedName>
        <fullName evidence="1">Uncharacterized protein</fullName>
    </submittedName>
</protein>
<reference evidence="1" key="1">
    <citation type="journal article" date="2011" name="Genome Biol.">
        <title>The draft genome of the carcinogenic human liver fluke Clonorchis sinensis.</title>
        <authorList>
            <person name="Wang X."/>
            <person name="Chen W."/>
            <person name="Huang Y."/>
            <person name="Sun J."/>
            <person name="Men J."/>
            <person name="Liu H."/>
            <person name="Luo F."/>
            <person name="Guo L."/>
            <person name="Lv X."/>
            <person name="Deng C."/>
            <person name="Zhou C."/>
            <person name="Fan Y."/>
            <person name="Li X."/>
            <person name="Huang L."/>
            <person name="Hu Y."/>
            <person name="Liang C."/>
            <person name="Hu X."/>
            <person name="Xu J."/>
            <person name="Yu X."/>
        </authorList>
    </citation>
    <scope>NUCLEOTIDE SEQUENCE [LARGE SCALE GENOMIC DNA]</scope>
    <source>
        <strain evidence="1">Henan</strain>
    </source>
</reference>
<reference key="2">
    <citation type="submission" date="2011-10" db="EMBL/GenBank/DDBJ databases">
        <title>The genome and transcriptome sequence of Clonorchis sinensis provide insights into the carcinogenic liver fluke.</title>
        <authorList>
            <person name="Wang X."/>
            <person name="Huang Y."/>
            <person name="Chen W."/>
            <person name="Liu H."/>
            <person name="Guo L."/>
            <person name="Chen Y."/>
            <person name="Luo F."/>
            <person name="Zhou W."/>
            <person name="Sun J."/>
            <person name="Mao Q."/>
            <person name="Liang P."/>
            <person name="Zhou C."/>
            <person name="Tian Y."/>
            <person name="Men J."/>
            <person name="Lv X."/>
            <person name="Huang L."/>
            <person name="Zhou J."/>
            <person name="Hu Y."/>
            <person name="Li R."/>
            <person name="Zhang F."/>
            <person name="Lei H."/>
            <person name="Li X."/>
            <person name="Hu X."/>
            <person name="Liang C."/>
            <person name="Xu J."/>
            <person name="Wu Z."/>
            <person name="Yu X."/>
        </authorList>
    </citation>
    <scope>NUCLEOTIDE SEQUENCE</scope>
    <source>
        <strain>Henan</strain>
    </source>
</reference>
<dbReference type="AlphaFoldDB" id="G7YWP9"/>
<keyword evidence="2" id="KW-1185">Reference proteome</keyword>
<proteinExistence type="predicted"/>
<evidence type="ECO:0000313" key="2">
    <source>
        <dbReference type="Proteomes" id="UP000008909"/>
    </source>
</evidence>
<accession>G7YWP9</accession>
<evidence type="ECO:0000313" key="1">
    <source>
        <dbReference type="EMBL" id="GAA57379.1"/>
    </source>
</evidence>
<dbReference type="Proteomes" id="UP000008909">
    <property type="component" value="Unassembled WGS sequence"/>
</dbReference>